<keyword evidence="1" id="KW-0812">Transmembrane</keyword>
<dbReference type="PROSITE" id="PS50126">
    <property type="entry name" value="S1"/>
    <property type="match status" value="1"/>
</dbReference>
<evidence type="ECO:0000256" key="2">
    <source>
        <dbReference type="SAM" id="SignalP"/>
    </source>
</evidence>
<feature type="transmembrane region" description="Helical" evidence="1">
    <location>
        <begin position="393"/>
        <end position="413"/>
    </location>
</feature>
<dbReference type="Pfam" id="PF00575">
    <property type="entry name" value="S1"/>
    <property type="match status" value="1"/>
</dbReference>
<evidence type="ECO:0000313" key="5">
    <source>
        <dbReference type="Proteomes" id="UP000306102"/>
    </source>
</evidence>
<dbReference type="SUPFAM" id="SSF50249">
    <property type="entry name" value="Nucleic acid-binding proteins"/>
    <property type="match status" value="1"/>
</dbReference>
<dbReference type="AlphaFoldDB" id="A0A4V3WMH0"/>
<keyword evidence="1" id="KW-0472">Membrane</keyword>
<feature type="signal peptide" evidence="2">
    <location>
        <begin position="1"/>
        <end position="17"/>
    </location>
</feature>
<evidence type="ECO:0000313" key="4">
    <source>
        <dbReference type="EMBL" id="THG08627.1"/>
    </source>
</evidence>
<evidence type="ECO:0000259" key="3">
    <source>
        <dbReference type="PROSITE" id="PS50126"/>
    </source>
</evidence>
<gene>
    <name evidence="4" type="ORF">TEA_012721</name>
</gene>
<keyword evidence="2" id="KW-0732">Signal</keyword>
<name>A0A4V3WMH0_CAMSN</name>
<protein>
    <recommendedName>
        <fullName evidence="3">S1 motif domain-containing protein</fullName>
    </recommendedName>
</protein>
<proteinExistence type="predicted"/>
<comment type="caution">
    <text evidence="4">The sequence shown here is derived from an EMBL/GenBank/DDBJ whole genome shotgun (WGS) entry which is preliminary data.</text>
</comment>
<organism evidence="4 5">
    <name type="scientific">Camellia sinensis var. sinensis</name>
    <name type="common">China tea</name>
    <dbReference type="NCBI Taxonomy" id="542762"/>
    <lineage>
        <taxon>Eukaryota</taxon>
        <taxon>Viridiplantae</taxon>
        <taxon>Streptophyta</taxon>
        <taxon>Embryophyta</taxon>
        <taxon>Tracheophyta</taxon>
        <taxon>Spermatophyta</taxon>
        <taxon>Magnoliopsida</taxon>
        <taxon>eudicotyledons</taxon>
        <taxon>Gunneridae</taxon>
        <taxon>Pentapetalae</taxon>
        <taxon>asterids</taxon>
        <taxon>Ericales</taxon>
        <taxon>Theaceae</taxon>
        <taxon>Camellia</taxon>
    </lineage>
</organism>
<evidence type="ECO:0000256" key="1">
    <source>
        <dbReference type="SAM" id="Phobius"/>
    </source>
</evidence>
<dbReference type="Gene3D" id="2.40.50.140">
    <property type="entry name" value="Nucleic acid-binding proteins"/>
    <property type="match status" value="1"/>
</dbReference>
<feature type="transmembrane region" description="Helical" evidence="1">
    <location>
        <begin position="425"/>
        <end position="442"/>
    </location>
</feature>
<feature type="chain" id="PRO_5020735264" description="S1 motif domain-containing protein" evidence="2">
    <location>
        <begin position="18"/>
        <end position="494"/>
    </location>
</feature>
<dbReference type="EMBL" id="SDRB02009218">
    <property type="protein sequence ID" value="THG08627.1"/>
    <property type="molecule type" value="Genomic_DNA"/>
</dbReference>
<reference evidence="4 5" key="1">
    <citation type="journal article" date="2018" name="Proc. Natl. Acad. Sci. U.S.A.">
        <title>Draft genome sequence of Camellia sinensis var. sinensis provides insights into the evolution of the tea genome and tea quality.</title>
        <authorList>
            <person name="Wei C."/>
            <person name="Yang H."/>
            <person name="Wang S."/>
            <person name="Zhao J."/>
            <person name="Liu C."/>
            <person name="Gao L."/>
            <person name="Xia E."/>
            <person name="Lu Y."/>
            <person name="Tai Y."/>
            <person name="She G."/>
            <person name="Sun J."/>
            <person name="Cao H."/>
            <person name="Tong W."/>
            <person name="Gao Q."/>
            <person name="Li Y."/>
            <person name="Deng W."/>
            <person name="Jiang X."/>
            <person name="Wang W."/>
            <person name="Chen Q."/>
            <person name="Zhang S."/>
            <person name="Li H."/>
            <person name="Wu J."/>
            <person name="Wang P."/>
            <person name="Li P."/>
            <person name="Shi C."/>
            <person name="Zheng F."/>
            <person name="Jian J."/>
            <person name="Huang B."/>
            <person name="Shan D."/>
            <person name="Shi M."/>
            <person name="Fang C."/>
            <person name="Yue Y."/>
            <person name="Li F."/>
            <person name="Li D."/>
            <person name="Wei S."/>
            <person name="Han B."/>
            <person name="Jiang C."/>
            <person name="Yin Y."/>
            <person name="Xia T."/>
            <person name="Zhang Z."/>
            <person name="Bennetzen J.L."/>
            <person name="Zhao S."/>
            <person name="Wan X."/>
        </authorList>
    </citation>
    <scope>NUCLEOTIDE SEQUENCE [LARGE SCALE GENOMIC DNA]</scope>
    <source>
        <strain evidence="5">cv. Shuchazao</strain>
        <tissue evidence="4">Leaf</tissue>
    </source>
</reference>
<dbReference type="GO" id="GO:0003676">
    <property type="term" value="F:nucleic acid binding"/>
    <property type="evidence" value="ECO:0007669"/>
    <property type="project" value="InterPro"/>
</dbReference>
<dbReference type="SMART" id="SM00316">
    <property type="entry name" value="S1"/>
    <property type="match status" value="2"/>
</dbReference>
<dbReference type="InterPro" id="IPR003029">
    <property type="entry name" value="S1_domain"/>
</dbReference>
<dbReference type="PANTHER" id="PTHR47600:SF1">
    <property type="entry name" value="NUCLEIC ACID-BINDING, OB-FOLD-LIKE PROTEIN"/>
    <property type="match status" value="1"/>
</dbReference>
<keyword evidence="1" id="KW-1133">Transmembrane helix</keyword>
<dbReference type="Proteomes" id="UP000306102">
    <property type="component" value="Unassembled WGS sequence"/>
</dbReference>
<dbReference type="PANTHER" id="PTHR47600">
    <property type="entry name" value="NUCLEIC ACID-BINDING, OB-FOLD-LIKE PROTEIN"/>
    <property type="match status" value="1"/>
</dbReference>
<sequence>MGALALALALAPALSAAANSQSSIRFLILSHAPPRRRRRRRRIINLSFPRKPTSKFIVFASKDNPKLDPWDQIEFKPLDIGSSEKRSAANAPLETKLVDSNIKFSMEALLQGKPKRLDQPAKGMPNFSREDMALVNPEIYGNVVELENFLAASPIKEHEDNDWAMVEDLARTGGREEVKLISSSTRGFVVSFGSLIGFLPYCNLPARWKFLGFESWLRGKALDPSEYKQNLGVVGKYRIANKTSLDSSLGPEIDLKVDVHILPDMKLEDLLKIYDQEKLIFLSSFVGQKIKVYVASSDRKSKRLIFSVKPKEKEEMVEKKKSVMAKLSVGDVVKCCIKKITYFGIFVEVEGVTALIHPTQVSWDATLDHASYFRVGKIVKAKVHRLDFSLERIFLSLKETTLLAVAVIGFGIWMSSHNDVCRKSLTLPVLGLGAVIFVMFIVTNNGSGHNVAGLRYKEYQLRDYSPWFLKQTLKQYKLAKLTPIEAGCCRPPSE</sequence>
<dbReference type="InterPro" id="IPR012340">
    <property type="entry name" value="NA-bd_OB-fold"/>
</dbReference>
<keyword evidence="5" id="KW-1185">Reference proteome</keyword>
<dbReference type="STRING" id="542762.A0A4V3WMH0"/>
<accession>A0A4V3WMH0</accession>
<feature type="domain" description="S1 motif" evidence="3">
    <location>
        <begin position="330"/>
        <end position="398"/>
    </location>
</feature>